<dbReference type="PROSITE" id="PS50089">
    <property type="entry name" value="ZF_RING_2"/>
    <property type="match status" value="1"/>
</dbReference>
<evidence type="ECO:0000256" key="2">
    <source>
        <dbReference type="ARBA" id="ARBA00022771"/>
    </source>
</evidence>
<dbReference type="Gene3D" id="1.10.1170.10">
    <property type="entry name" value="Inhibitor Of Apoptosis Protein (2mihbC-IAP-1), Chain A"/>
    <property type="match status" value="2"/>
</dbReference>
<evidence type="ECO:0000256" key="3">
    <source>
        <dbReference type="ARBA" id="ARBA00022833"/>
    </source>
</evidence>
<dbReference type="PANTHER" id="PTHR10044:SF139">
    <property type="entry name" value="DEATH-ASSOCIATED INHIBITOR OF APOPTOSIS 2"/>
    <property type="match status" value="1"/>
</dbReference>
<feature type="compositionally biased region" description="Polar residues" evidence="5">
    <location>
        <begin position="261"/>
        <end position="271"/>
    </location>
</feature>
<dbReference type="Pfam" id="PF13920">
    <property type="entry name" value="zf-C3HC4_3"/>
    <property type="match status" value="1"/>
</dbReference>
<evidence type="ECO:0000313" key="8">
    <source>
        <dbReference type="Proteomes" id="UP001164746"/>
    </source>
</evidence>
<accession>A0ABY7EGK6</accession>
<evidence type="ECO:0000313" key="7">
    <source>
        <dbReference type="EMBL" id="WAR08072.1"/>
    </source>
</evidence>
<comment type="similarity">
    <text evidence="1">Belongs to the IAP family.</text>
</comment>
<dbReference type="InterPro" id="IPR050784">
    <property type="entry name" value="IAP"/>
</dbReference>
<dbReference type="PROSITE" id="PS01282">
    <property type="entry name" value="BIR_REPEAT_1"/>
    <property type="match status" value="1"/>
</dbReference>
<dbReference type="InterPro" id="IPR001370">
    <property type="entry name" value="BIR_rpt"/>
</dbReference>
<name>A0ABY7EGK6_MYAAR</name>
<evidence type="ECO:0000256" key="5">
    <source>
        <dbReference type="SAM" id="MobiDB-lite"/>
    </source>
</evidence>
<feature type="non-terminal residue" evidence="7">
    <location>
        <position position="753"/>
    </location>
</feature>
<feature type="domain" description="RING-type" evidence="6">
    <location>
        <begin position="706"/>
        <end position="740"/>
    </location>
</feature>
<dbReference type="InterPro" id="IPR001841">
    <property type="entry name" value="Znf_RING"/>
</dbReference>
<dbReference type="PROSITE" id="PS50143">
    <property type="entry name" value="BIR_REPEAT_2"/>
    <property type="match status" value="2"/>
</dbReference>
<evidence type="ECO:0000259" key="6">
    <source>
        <dbReference type="PROSITE" id="PS50089"/>
    </source>
</evidence>
<keyword evidence="2 4" id="KW-0479">Metal-binding</keyword>
<gene>
    <name evidence="7" type="ORF">MAR_018030</name>
</gene>
<dbReference type="Proteomes" id="UP001164746">
    <property type="component" value="Chromosome 6"/>
</dbReference>
<feature type="region of interest" description="Disordered" evidence="5">
    <location>
        <begin position="248"/>
        <end position="271"/>
    </location>
</feature>
<dbReference type="Gene3D" id="3.30.40.10">
    <property type="entry name" value="Zinc/RING finger domain, C3HC4 (zinc finger)"/>
    <property type="match status" value="1"/>
</dbReference>
<dbReference type="EMBL" id="CP111017">
    <property type="protein sequence ID" value="WAR08072.1"/>
    <property type="molecule type" value="Genomic_DNA"/>
</dbReference>
<evidence type="ECO:0000256" key="1">
    <source>
        <dbReference type="ARBA" id="ARBA00006672"/>
    </source>
</evidence>
<dbReference type="SMART" id="SM00238">
    <property type="entry name" value="BIR"/>
    <property type="match status" value="2"/>
</dbReference>
<evidence type="ECO:0000256" key="4">
    <source>
        <dbReference type="PROSITE-ProRule" id="PRU00175"/>
    </source>
</evidence>
<dbReference type="CDD" id="cd00022">
    <property type="entry name" value="BIR"/>
    <property type="match status" value="2"/>
</dbReference>
<keyword evidence="8" id="KW-1185">Reference proteome</keyword>
<keyword evidence="2 4" id="KW-0863">Zinc-finger</keyword>
<dbReference type="Pfam" id="PF00653">
    <property type="entry name" value="BIR"/>
    <property type="match status" value="2"/>
</dbReference>
<organism evidence="7 8">
    <name type="scientific">Mya arenaria</name>
    <name type="common">Soft-shell clam</name>
    <dbReference type="NCBI Taxonomy" id="6604"/>
    <lineage>
        <taxon>Eukaryota</taxon>
        <taxon>Metazoa</taxon>
        <taxon>Spiralia</taxon>
        <taxon>Lophotrochozoa</taxon>
        <taxon>Mollusca</taxon>
        <taxon>Bivalvia</taxon>
        <taxon>Autobranchia</taxon>
        <taxon>Heteroconchia</taxon>
        <taxon>Euheterodonta</taxon>
        <taxon>Imparidentia</taxon>
        <taxon>Neoheterodontei</taxon>
        <taxon>Myida</taxon>
        <taxon>Myoidea</taxon>
        <taxon>Myidae</taxon>
        <taxon>Mya</taxon>
    </lineage>
</organism>
<dbReference type="PANTHER" id="PTHR10044">
    <property type="entry name" value="INHIBITOR OF APOPTOSIS"/>
    <property type="match status" value="1"/>
</dbReference>
<sequence length="753" mass="86605">VIYDQVTDAEFGTVLGTSSITDSDGNDFPHHLKWGKYGDCSLIKLDKPWSQMIQNEQLYVSLINTIVTEDVCLYCKADNVYLFLENSVQLKAAIDMSFLQLFSTEVVLEKDIDFVLFGGACKTYSVKCPHTEPFFEYLENILIKPSTKFTMIFDDNQQRKRSYTADQRKPTYVVELKNSEIKCKCMIPRKKIKYAEVEEYLPSEQITIKIVPGSESPDLQRQVDASTEEVERSIHMQATEEMHVRNDLATSGSSYRRGPQIGSTADQTLPSPFLSSLVSQDNRPSLNRSFDQAMQYRGSESDRSINRYSQPSRAVGIQESHHYNIQRNDIAEHDDRTSSNHRHLTRNEDNTLQNIHTVKKEPIVVKKQPKYPAYVDENERFRSFSRWSHMIPSPTMLCKAGFFFTNTADLVRCYQCGIGLKDFSSTDDPLKEHVKHSSQCEHLLLYFETESALENYKKSMRDLEPGAIRQRQLAEFRERSLQGEPNRLDRPPPREYRIRNEAYNTHNLRLISFAKWPEHIAQRPPKLAEAGLYYTGIDDHVRCFACDGGLRHWDPEDDPWIEHCRWFPACPFAREQKGDEFIALVQASADQNIDELGATGGNSTNDMAGRVNNLHITDPDIKRLIEEQRKICTVDMGFSNEMFSSAVNELRQQGTLKPSVEDIVIAIEVINDRNQHSTEIRSNGNKDTSAEELLEENKRLKHMLTCFICQNNPVNALFLPCTHHRLCIDCSYDLKECPVCLRPIKEKIKTFMG</sequence>
<dbReference type="InterPro" id="IPR013083">
    <property type="entry name" value="Znf_RING/FYVE/PHD"/>
</dbReference>
<dbReference type="SUPFAM" id="SSF57924">
    <property type="entry name" value="Inhibitor of apoptosis (IAP) repeat"/>
    <property type="match status" value="2"/>
</dbReference>
<protein>
    <submittedName>
        <fullName evidence="7">BIR7A-like protein</fullName>
    </submittedName>
</protein>
<reference evidence="7" key="1">
    <citation type="submission" date="2022-11" db="EMBL/GenBank/DDBJ databases">
        <title>Centuries of genome instability and evolution in soft-shell clam transmissible cancer (bioRxiv).</title>
        <authorList>
            <person name="Hart S.F.M."/>
            <person name="Yonemitsu M.A."/>
            <person name="Giersch R.M."/>
            <person name="Beal B.F."/>
            <person name="Arriagada G."/>
            <person name="Davis B.W."/>
            <person name="Ostrander E.A."/>
            <person name="Goff S.P."/>
            <person name="Metzger M.J."/>
        </authorList>
    </citation>
    <scope>NUCLEOTIDE SEQUENCE</scope>
    <source>
        <strain evidence="7">MELC-2E11</strain>
        <tissue evidence="7">Siphon/mantle</tissue>
    </source>
</reference>
<proteinExistence type="inferred from homology"/>
<keyword evidence="3" id="KW-0862">Zinc</keyword>